<sequence length="141" mass="15799">MREGALDYDPLLAAVHDVLMRARPTIDALNGAAGHLDRTQARLADEIAGRIARERIRDPRDLSGLTTLLETLSGIVADGYQTRVDYPEFGEPTPYRVLSDAARELELERQTIAQYRDALESLHMLRRAEILTLQMRAEDAA</sequence>
<accession>A0A1X7A3X6</accession>
<gene>
    <name evidence="1" type="ORF">ROJ8625_03617</name>
</gene>
<dbReference type="RefSeq" id="WP_085793271.1">
    <property type="nucleotide sequence ID" value="NZ_FWFK01000007.1"/>
</dbReference>
<evidence type="ECO:0000313" key="1">
    <source>
        <dbReference type="EMBL" id="SLN69492.1"/>
    </source>
</evidence>
<reference evidence="1 2" key="1">
    <citation type="submission" date="2017-03" db="EMBL/GenBank/DDBJ databases">
        <authorList>
            <person name="Afonso C.L."/>
            <person name="Miller P.J."/>
            <person name="Scott M.A."/>
            <person name="Spackman E."/>
            <person name="Goraichik I."/>
            <person name="Dimitrov K.M."/>
            <person name="Suarez D.L."/>
            <person name="Swayne D.E."/>
        </authorList>
    </citation>
    <scope>NUCLEOTIDE SEQUENCE [LARGE SCALE GENOMIC DNA]</scope>
    <source>
        <strain evidence="1 2">CECT 8625</strain>
    </source>
</reference>
<keyword evidence="2" id="KW-1185">Reference proteome</keyword>
<proteinExistence type="predicted"/>
<dbReference type="Proteomes" id="UP000193570">
    <property type="component" value="Unassembled WGS sequence"/>
</dbReference>
<protein>
    <submittedName>
        <fullName evidence="1">Uncharacterized protein</fullName>
    </submittedName>
</protein>
<dbReference type="EMBL" id="FWFK01000007">
    <property type="protein sequence ID" value="SLN69492.1"/>
    <property type="molecule type" value="Genomic_DNA"/>
</dbReference>
<evidence type="ECO:0000313" key="2">
    <source>
        <dbReference type="Proteomes" id="UP000193570"/>
    </source>
</evidence>
<organism evidence="1 2">
    <name type="scientific">Roseivivax jejudonensis</name>
    <dbReference type="NCBI Taxonomy" id="1529041"/>
    <lineage>
        <taxon>Bacteria</taxon>
        <taxon>Pseudomonadati</taxon>
        <taxon>Pseudomonadota</taxon>
        <taxon>Alphaproteobacteria</taxon>
        <taxon>Rhodobacterales</taxon>
        <taxon>Roseobacteraceae</taxon>
        <taxon>Roseivivax</taxon>
    </lineage>
</organism>
<name>A0A1X7A3X6_9RHOB</name>
<dbReference type="AlphaFoldDB" id="A0A1X7A3X6"/>